<feature type="transmembrane region" description="Helical" evidence="3">
    <location>
        <begin position="353"/>
        <end position="370"/>
    </location>
</feature>
<evidence type="ECO:0000313" key="5">
    <source>
        <dbReference type="EMBL" id="MFC5604289.1"/>
    </source>
</evidence>
<proteinExistence type="inferred from homology"/>
<dbReference type="Gene3D" id="3.30.450.40">
    <property type="match status" value="1"/>
</dbReference>
<feature type="domain" description="NAD-dependent epimerase/dehydratase" evidence="4">
    <location>
        <begin position="3"/>
        <end position="232"/>
    </location>
</feature>
<protein>
    <submittedName>
        <fullName evidence="5">NAD-dependent epimerase/dehydratase family protein</fullName>
    </submittedName>
</protein>
<evidence type="ECO:0000313" key="6">
    <source>
        <dbReference type="Proteomes" id="UP001596071"/>
    </source>
</evidence>
<dbReference type="Pfam" id="PF01370">
    <property type="entry name" value="Epimerase"/>
    <property type="match status" value="1"/>
</dbReference>
<keyword evidence="6" id="KW-1185">Reference proteome</keyword>
<dbReference type="PANTHER" id="PTHR43000">
    <property type="entry name" value="DTDP-D-GLUCOSE 4,6-DEHYDRATASE-RELATED"/>
    <property type="match status" value="1"/>
</dbReference>
<dbReference type="Proteomes" id="UP001596071">
    <property type="component" value="Unassembled WGS sequence"/>
</dbReference>
<evidence type="ECO:0000256" key="1">
    <source>
        <dbReference type="ARBA" id="ARBA00007637"/>
    </source>
</evidence>
<keyword evidence="3" id="KW-1133">Transmembrane helix</keyword>
<dbReference type="InterPro" id="IPR001509">
    <property type="entry name" value="Epimerase_deHydtase"/>
</dbReference>
<evidence type="ECO:0000256" key="2">
    <source>
        <dbReference type="SAM" id="Coils"/>
    </source>
</evidence>
<dbReference type="RefSeq" id="WP_381445893.1">
    <property type="nucleotide sequence ID" value="NZ_JBHSNP010000027.1"/>
</dbReference>
<feature type="coiled-coil region" evidence="2">
    <location>
        <begin position="424"/>
        <end position="451"/>
    </location>
</feature>
<organism evidence="5 6">
    <name type="scientific">Sporosarcina koreensis</name>
    <dbReference type="NCBI Taxonomy" id="334735"/>
    <lineage>
        <taxon>Bacteria</taxon>
        <taxon>Bacillati</taxon>
        <taxon>Bacillota</taxon>
        <taxon>Bacilli</taxon>
        <taxon>Bacillales</taxon>
        <taxon>Caryophanaceae</taxon>
        <taxon>Sporosarcina</taxon>
    </lineage>
</organism>
<keyword evidence="3" id="KW-0812">Transmembrane</keyword>
<reference evidence="6" key="1">
    <citation type="journal article" date="2019" name="Int. J. Syst. Evol. Microbiol.">
        <title>The Global Catalogue of Microorganisms (GCM) 10K type strain sequencing project: providing services to taxonomists for standard genome sequencing and annotation.</title>
        <authorList>
            <consortium name="The Broad Institute Genomics Platform"/>
            <consortium name="The Broad Institute Genome Sequencing Center for Infectious Disease"/>
            <person name="Wu L."/>
            <person name="Ma J."/>
        </authorList>
    </citation>
    <scope>NUCLEOTIDE SEQUENCE [LARGE SCALE GENOMIC DNA]</scope>
    <source>
        <strain evidence="6">KACC 11299</strain>
    </source>
</reference>
<sequence length="625" mass="69576">MKVLITGGYGFIGSHVADRFYKEGYEVYIIDDFSTGRRDRVACKHKSYDLSVVDTACEEVFRSFPFDVVVHLAAQASVPASVKDPKADAEANVLGLVNMLTLSEKYKVSKFLFASTAAVYGTRARLPLKEGEAANPISPYGMSKWTGELYCAKWRQLYGLDTVCFRFSNVYGPRQGSDGEAGVVAKFHSNLLVDQPLNIFGDGEQTRDFIYVEDVADALFRASHSDLTGVYNLSTNTETTVNALANTLISLHGSGGVEYLPKRDEDIQRSSLSNEKLRNHLDWAPLYDLEEGLKRTYTYFQAQQEKEEKKEARQKGNFLSSVAFKTAKPYIENLLAFFVIAFFFVNGNLGMQQSVGVAIVIYIVVLGILYGKRQAVLAAGLSILLMLYDRLADGREFISLLYDTAFLFQSIIYLFTALVTGYAVQRKNNMILAQKEQVQRLEVKYALLNEVHEDVLEVKNALRRRILTDEDSFGKVHTLLKELDGFDPETVHMQTVQVVQKVMHAKEVSFLMLSGNRQHARQLARSGQRVGRSAIPMKVADHAFLRHILEKGSLFVNKGLDASAPMMAAPIRHNGKIVAVVCVKGLGFDQMTLYMENVLTIVADMAGTALSRAMKFEEARAGGGG</sequence>
<gene>
    <name evidence="5" type="ORF">ACFPTP_13750</name>
</gene>
<comment type="caution">
    <text evidence="5">The sequence shown here is derived from an EMBL/GenBank/DDBJ whole genome shotgun (WGS) entry which is preliminary data.</text>
</comment>
<dbReference type="Gene3D" id="3.40.50.720">
    <property type="entry name" value="NAD(P)-binding Rossmann-like Domain"/>
    <property type="match status" value="1"/>
</dbReference>
<comment type="similarity">
    <text evidence="1">Belongs to the NAD(P)-dependent epimerase/dehydratase family.</text>
</comment>
<feature type="transmembrane region" description="Helical" evidence="3">
    <location>
        <begin position="330"/>
        <end position="347"/>
    </location>
</feature>
<dbReference type="InterPro" id="IPR029016">
    <property type="entry name" value="GAF-like_dom_sf"/>
</dbReference>
<dbReference type="SUPFAM" id="SSF51735">
    <property type="entry name" value="NAD(P)-binding Rossmann-fold domains"/>
    <property type="match status" value="1"/>
</dbReference>
<dbReference type="SUPFAM" id="SSF55781">
    <property type="entry name" value="GAF domain-like"/>
    <property type="match status" value="1"/>
</dbReference>
<accession>A0ABW0TZ09</accession>
<evidence type="ECO:0000256" key="3">
    <source>
        <dbReference type="SAM" id="Phobius"/>
    </source>
</evidence>
<keyword evidence="2" id="KW-0175">Coiled coil</keyword>
<name>A0ABW0TZ09_9BACL</name>
<keyword evidence="3" id="KW-0472">Membrane</keyword>
<dbReference type="EMBL" id="JBHSNP010000027">
    <property type="protein sequence ID" value="MFC5604289.1"/>
    <property type="molecule type" value="Genomic_DNA"/>
</dbReference>
<dbReference type="Gene3D" id="3.90.25.10">
    <property type="entry name" value="UDP-galactose 4-epimerase, domain 1"/>
    <property type="match status" value="1"/>
</dbReference>
<feature type="transmembrane region" description="Helical" evidence="3">
    <location>
        <begin position="404"/>
        <end position="424"/>
    </location>
</feature>
<dbReference type="InterPro" id="IPR036291">
    <property type="entry name" value="NAD(P)-bd_dom_sf"/>
</dbReference>
<evidence type="ECO:0000259" key="4">
    <source>
        <dbReference type="Pfam" id="PF01370"/>
    </source>
</evidence>